<dbReference type="GO" id="GO:0003937">
    <property type="term" value="F:IMP cyclohydrolase activity"/>
    <property type="evidence" value="ECO:0007669"/>
    <property type="project" value="UniProtKB-UniRule"/>
</dbReference>
<dbReference type="PANTHER" id="PTHR11692:SF0">
    <property type="entry name" value="BIFUNCTIONAL PURINE BIOSYNTHESIS PROTEIN ATIC"/>
    <property type="match status" value="1"/>
</dbReference>
<proteinExistence type="inferred from homology"/>
<dbReference type="Gene3D" id="3.40.50.1380">
    <property type="entry name" value="Methylglyoxal synthase-like domain"/>
    <property type="match status" value="1"/>
</dbReference>
<dbReference type="RefSeq" id="WP_012918936.1">
    <property type="nucleotide sequence ID" value="NC_013729.1"/>
</dbReference>
<dbReference type="HAMAP" id="MF_00139">
    <property type="entry name" value="PurH"/>
    <property type="match status" value="1"/>
</dbReference>
<evidence type="ECO:0000256" key="5">
    <source>
        <dbReference type="ARBA" id="ARBA00022755"/>
    </source>
</evidence>
<reference evidence="13" key="1">
    <citation type="submission" date="2009-09" db="EMBL/GenBank/DDBJ databases">
        <title>The complete genome of Kribbella flavida DSM 17836.</title>
        <authorList>
            <consortium name="US DOE Joint Genome Institute (JGI-PGF)"/>
            <person name="Lucas S."/>
            <person name="Copeland A."/>
            <person name="Lapidus A."/>
            <person name="Glavina del Rio T."/>
            <person name="Dalin E."/>
            <person name="Tice H."/>
            <person name="Bruce D."/>
            <person name="Goodwin L."/>
            <person name="Pitluck S."/>
            <person name="Kyrpides N."/>
            <person name="Mavromatis K."/>
            <person name="Ivanova N."/>
            <person name="Saunders E."/>
            <person name="Brettin T."/>
            <person name="Detter J.C."/>
            <person name="Han C."/>
            <person name="Larimer F."/>
            <person name="Land M."/>
            <person name="Hauser L."/>
            <person name="Markowitz V."/>
            <person name="Cheng J.-F."/>
            <person name="Hugenholtz P."/>
            <person name="Woyke T."/>
            <person name="Wu D."/>
            <person name="Pukall R."/>
            <person name="Klenk H.-P."/>
            <person name="Eisen J.A."/>
        </authorList>
    </citation>
    <scope>NUCLEOTIDE SEQUENCE [LARGE SCALE GENOMIC DNA]</scope>
    <source>
        <strain evidence="13">DSM 17836 / JCM 10339 / NBRC 14399</strain>
    </source>
</reference>
<protein>
    <recommendedName>
        <fullName evidence="10">Bifunctional purine biosynthesis protein PurH</fullName>
    </recommendedName>
    <domain>
        <recommendedName>
            <fullName evidence="10">Phosphoribosylaminoimidazolecarboxamide formyltransferase</fullName>
            <ecNumber evidence="10">2.1.2.3</ecNumber>
        </recommendedName>
        <alternativeName>
            <fullName evidence="10">AICAR transformylase</fullName>
        </alternativeName>
    </domain>
    <domain>
        <recommendedName>
            <fullName evidence="10">IMP cyclohydrolase</fullName>
            <ecNumber evidence="10">3.5.4.10</ecNumber>
        </recommendedName>
        <alternativeName>
            <fullName evidence="10">ATIC</fullName>
        </alternativeName>
        <alternativeName>
            <fullName evidence="10">IMP synthase</fullName>
        </alternativeName>
        <alternativeName>
            <fullName evidence="10">Inosinicase</fullName>
        </alternativeName>
    </domain>
</protein>
<comment type="domain">
    <text evidence="10">The IMP cyclohydrolase activity resides in the N-terminal region.</text>
</comment>
<accession>D2Q466</accession>
<feature type="domain" description="MGS-like" evidence="11">
    <location>
        <begin position="1"/>
        <end position="150"/>
    </location>
</feature>
<dbReference type="AlphaFoldDB" id="D2Q466"/>
<gene>
    <name evidence="10" type="primary">purH</name>
    <name evidence="12" type="ordered locus">Kfla_1277</name>
</gene>
<dbReference type="InterPro" id="IPR024051">
    <property type="entry name" value="AICAR_Tfase_dup_dom_sf"/>
</dbReference>
<dbReference type="SMART" id="SM00851">
    <property type="entry name" value="MGS"/>
    <property type="match status" value="1"/>
</dbReference>
<keyword evidence="4 10" id="KW-0808">Transferase</keyword>
<organism evidence="12 13">
    <name type="scientific">Kribbella flavida (strain DSM 17836 / JCM 10339 / NBRC 14399)</name>
    <dbReference type="NCBI Taxonomy" id="479435"/>
    <lineage>
        <taxon>Bacteria</taxon>
        <taxon>Bacillati</taxon>
        <taxon>Actinomycetota</taxon>
        <taxon>Actinomycetes</taxon>
        <taxon>Propionibacteriales</taxon>
        <taxon>Kribbellaceae</taxon>
        <taxon>Kribbella</taxon>
    </lineage>
</organism>
<dbReference type="KEGG" id="kfl:Kfla_1277"/>
<dbReference type="Pfam" id="PF01808">
    <property type="entry name" value="AICARFT_IMPCHas"/>
    <property type="match status" value="1"/>
</dbReference>
<dbReference type="SUPFAM" id="SSF52335">
    <property type="entry name" value="Methylglyoxal synthase-like"/>
    <property type="match status" value="1"/>
</dbReference>
<dbReference type="STRING" id="479435.Kfla_1277"/>
<dbReference type="NCBIfam" id="NF002049">
    <property type="entry name" value="PRK00881.1"/>
    <property type="match status" value="1"/>
</dbReference>
<evidence type="ECO:0000313" key="13">
    <source>
        <dbReference type="Proteomes" id="UP000007967"/>
    </source>
</evidence>
<dbReference type="CDD" id="cd01421">
    <property type="entry name" value="IMPCH"/>
    <property type="match status" value="1"/>
</dbReference>
<dbReference type="InterPro" id="IPR016193">
    <property type="entry name" value="Cytidine_deaminase-like"/>
</dbReference>
<evidence type="ECO:0000313" key="12">
    <source>
        <dbReference type="EMBL" id="ADB30380.1"/>
    </source>
</evidence>
<dbReference type="Pfam" id="PF02142">
    <property type="entry name" value="MGS"/>
    <property type="match status" value="1"/>
</dbReference>
<dbReference type="PIRSF" id="PIRSF000414">
    <property type="entry name" value="AICARFT_IMPCHas"/>
    <property type="match status" value="1"/>
</dbReference>
<dbReference type="EC" id="2.1.2.3" evidence="10"/>
<evidence type="ECO:0000256" key="1">
    <source>
        <dbReference type="ARBA" id="ARBA00004844"/>
    </source>
</evidence>
<evidence type="ECO:0000256" key="10">
    <source>
        <dbReference type="HAMAP-Rule" id="MF_00139"/>
    </source>
</evidence>
<dbReference type="NCBIfam" id="TIGR00355">
    <property type="entry name" value="purH"/>
    <property type="match status" value="1"/>
</dbReference>
<keyword evidence="5 10" id="KW-0658">Purine biosynthesis</keyword>
<evidence type="ECO:0000256" key="4">
    <source>
        <dbReference type="ARBA" id="ARBA00022679"/>
    </source>
</evidence>
<dbReference type="GO" id="GO:0006189">
    <property type="term" value="P:'de novo' IMP biosynthetic process"/>
    <property type="evidence" value="ECO:0007669"/>
    <property type="project" value="UniProtKB-UniRule"/>
</dbReference>
<dbReference type="FunFam" id="3.40.140.20:FF:000002">
    <property type="entry name" value="Bifunctional purine biosynthesis protein PurH"/>
    <property type="match status" value="1"/>
</dbReference>
<keyword evidence="6 10" id="KW-0378">Hydrolase</keyword>
<sequence length="519" mass="54667">MSTDRRPIRRALISVYDKTGLEELAQALSEAGVQLVSTGSTAARIAAAGVPVTKVEELTGFPECLDGRVKTLHPKVHAGLLADVRKAEHVEQLAEMRVEPFDLLVSNLYPFTATVASGASVEECVEQIDIGGPSMVRGAAKNHANVAVVVSPARYSEIVAALADGGFSLEQRQRLAADAFVHTAEYDVAVASWMGNVLTDSSEGSGFPAWAGATWTKSAVLRYGENPHQPAALYRSGSGGLASARQLHGKEMSYNNYVDADAARRTAYDFAEPAVAIIKHANPCGIAVGADIAEAHRRAHECDPVSAYGGVIATNAPVSVEMAKQVAEIFTEVLVAPSFEDGAVEVLQAKKNIRLLVAPPRDSADTVELRPISGGLLLQHADRFQAEGDDPNAWQLAAGEAASAEVLADLSFAWKACRAVKSNAILLARQGASVGVGMGQVNRVDSCRLAVSRAGDRAAGSVAASDAFFPFPDGLEVLIEAGVTAVVQPGGSIRDEQAIEAAQKAGITMYFTGTRHFFH</sequence>
<dbReference type="InterPro" id="IPR002695">
    <property type="entry name" value="PurH-like"/>
</dbReference>
<dbReference type="OrthoDB" id="9802065at2"/>
<dbReference type="FunFam" id="3.40.50.1380:FF:000001">
    <property type="entry name" value="Bifunctional purine biosynthesis protein PurH"/>
    <property type="match status" value="1"/>
</dbReference>
<comment type="pathway">
    <text evidence="2 10">Purine metabolism; IMP biosynthesis via de novo pathway; 5-formamido-1-(5-phospho-D-ribosyl)imidazole-4-carboxamide from 5-amino-1-(5-phospho-D-ribosyl)imidazole-4-carboxamide (10-formyl THF route): step 1/1.</text>
</comment>
<dbReference type="EMBL" id="CP001736">
    <property type="protein sequence ID" value="ADB30380.1"/>
    <property type="molecule type" value="Genomic_DNA"/>
</dbReference>
<dbReference type="Gene3D" id="3.40.140.20">
    <property type="match status" value="2"/>
</dbReference>
<dbReference type="PROSITE" id="PS51855">
    <property type="entry name" value="MGS"/>
    <property type="match status" value="1"/>
</dbReference>
<comment type="similarity">
    <text evidence="3 10">Belongs to the PurH family.</text>
</comment>
<keyword evidence="7 10" id="KW-0511">Multifunctional enzyme</keyword>
<evidence type="ECO:0000256" key="2">
    <source>
        <dbReference type="ARBA" id="ARBA00004954"/>
    </source>
</evidence>
<dbReference type="HOGENOM" id="CLU_016316_5_2_11"/>
<dbReference type="Proteomes" id="UP000007967">
    <property type="component" value="Chromosome"/>
</dbReference>
<evidence type="ECO:0000256" key="6">
    <source>
        <dbReference type="ARBA" id="ARBA00022801"/>
    </source>
</evidence>
<dbReference type="SUPFAM" id="SSF53927">
    <property type="entry name" value="Cytidine deaminase-like"/>
    <property type="match status" value="1"/>
</dbReference>
<evidence type="ECO:0000259" key="11">
    <source>
        <dbReference type="PROSITE" id="PS51855"/>
    </source>
</evidence>
<dbReference type="GO" id="GO:0004643">
    <property type="term" value="F:phosphoribosylaminoimidazolecarboxamide formyltransferase activity"/>
    <property type="evidence" value="ECO:0007669"/>
    <property type="project" value="UniProtKB-UniRule"/>
</dbReference>
<comment type="catalytic activity">
    <reaction evidence="8 10">
        <text>(6R)-10-formyltetrahydrofolate + 5-amino-1-(5-phospho-beta-D-ribosyl)imidazole-4-carboxamide = 5-formamido-1-(5-phospho-D-ribosyl)imidazole-4-carboxamide + (6S)-5,6,7,8-tetrahydrofolate</text>
        <dbReference type="Rhea" id="RHEA:22192"/>
        <dbReference type="ChEBI" id="CHEBI:57453"/>
        <dbReference type="ChEBI" id="CHEBI:58467"/>
        <dbReference type="ChEBI" id="CHEBI:58475"/>
        <dbReference type="ChEBI" id="CHEBI:195366"/>
        <dbReference type="EC" id="2.1.2.3"/>
    </reaction>
</comment>
<dbReference type="EC" id="3.5.4.10" evidence="10"/>
<dbReference type="UniPathway" id="UPA00074">
    <property type="reaction ID" value="UER00133"/>
</dbReference>
<dbReference type="FunFam" id="3.40.140.20:FF:000001">
    <property type="entry name" value="Bifunctional purine biosynthesis protein PurH"/>
    <property type="match status" value="1"/>
</dbReference>
<dbReference type="SMART" id="SM00798">
    <property type="entry name" value="AICARFT_IMPCHas"/>
    <property type="match status" value="1"/>
</dbReference>
<comment type="catalytic activity">
    <reaction evidence="9 10">
        <text>IMP + H2O = 5-formamido-1-(5-phospho-D-ribosyl)imidazole-4-carboxamide</text>
        <dbReference type="Rhea" id="RHEA:18445"/>
        <dbReference type="ChEBI" id="CHEBI:15377"/>
        <dbReference type="ChEBI" id="CHEBI:58053"/>
        <dbReference type="ChEBI" id="CHEBI:58467"/>
        <dbReference type="EC" id="3.5.4.10"/>
    </reaction>
</comment>
<evidence type="ECO:0000256" key="3">
    <source>
        <dbReference type="ARBA" id="ARBA00007667"/>
    </source>
</evidence>
<dbReference type="PANTHER" id="PTHR11692">
    <property type="entry name" value="BIFUNCTIONAL PURINE BIOSYNTHESIS PROTEIN PURH"/>
    <property type="match status" value="1"/>
</dbReference>
<dbReference type="eggNOG" id="COG0138">
    <property type="taxonomic scope" value="Bacteria"/>
</dbReference>
<reference evidence="12 13" key="2">
    <citation type="journal article" date="2010" name="Stand. Genomic Sci.">
        <title>Complete genome sequence of Kribbella flavida type strain (IFO 14399).</title>
        <authorList>
            <person name="Pukall R."/>
            <person name="Lapidus A."/>
            <person name="Glavina Del Rio T."/>
            <person name="Copeland A."/>
            <person name="Tice H."/>
            <person name="Cheng J.-F."/>
            <person name="Lucas S."/>
            <person name="Chen F."/>
            <person name="Nolan M."/>
            <person name="LaButti K."/>
            <person name="Pati A."/>
            <person name="Ivanova N."/>
            <person name="Mavrommatis K."/>
            <person name="Mikhailova N."/>
            <person name="Pitluck S."/>
            <person name="Bruce D."/>
            <person name="Goodwin L."/>
            <person name="Land M."/>
            <person name="Hauser L."/>
            <person name="Chang Y.-J."/>
            <person name="Jeffries C.D."/>
            <person name="Chen A."/>
            <person name="Palaniappan K."/>
            <person name="Chain P."/>
            <person name="Rohde M."/>
            <person name="Goeker M."/>
            <person name="Bristow J."/>
            <person name="Eisen J.A."/>
            <person name="Markowitz V."/>
            <person name="Hugenholtz P."/>
            <person name="Kyrpides N.C."/>
            <person name="Klenk H.-P."/>
            <person name="Brettin T."/>
        </authorList>
    </citation>
    <scope>NUCLEOTIDE SEQUENCE [LARGE SCALE GENOMIC DNA]</scope>
    <source>
        <strain evidence="13">DSM 17836 / JCM 10339 / NBRC 14399</strain>
    </source>
</reference>
<evidence type="ECO:0000256" key="7">
    <source>
        <dbReference type="ARBA" id="ARBA00023268"/>
    </source>
</evidence>
<dbReference type="InterPro" id="IPR036914">
    <property type="entry name" value="MGS-like_dom_sf"/>
</dbReference>
<comment type="pathway">
    <text evidence="1 10">Purine metabolism; IMP biosynthesis via de novo pathway; IMP from 5-formamido-1-(5-phospho-D-ribosyl)imidazole-4-carboxamide: step 1/1.</text>
</comment>
<dbReference type="InterPro" id="IPR011607">
    <property type="entry name" value="MGS-like_dom"/>
</dbReference>
<evidence type="ECO:0000256" key="8">
    <source>
        <dbReference type="ARBA" id="ARBA00050488"/>
    </source>
</evidence>
<dbReference type="GO" id="GO:0005829">
    <property type="term" value="C:cytosol"/>
    <property type="evidence" value="ECO:0007669"/>
    <property type="project" value="TreeGrafter"/>
</dbReference>
<keyword evidence="13" id="KW-1185">Reference proteome</keyword>
<evidence type="ECO:0000256" key="9">
    <source>
        <dbReference type="ARBA" id="ARBA00050687"/>
    </source>
</evidence>
<name>D2Q466_KRIFD</name>